<keyword evidence="2" id="KW-0472">Membrane</keyword>
<dbReference type="Pfam" id="PF01839">
    <property type="entry name" value="FG-GAP"/>
    <property type="match status" value="1"/>
</dbReference>
<feature type="transmembrane region" description="Helical" evidence="2">
    <location>
        <begin position="12"/>
        <end position="36"/>
    </location>
</feature>
<keyword evidence="4" id="KW-1185">Reference proteome</keyword>
<evidence type="ECO:0000256" key="1">
    <source>
        <dbReference type="ARBA" id="ARBA00022729"/>
    </source>
</evidence>
<dbReference type="EMBL" id="QASA01000001">
    <property type="protein sequence ID" value="RDC64544.1"/>
    <property type="molecule type" value="Genomic_DNA"/>
</dbReference>
<evidence type="ECO:0000313" key="3">
    <source>
        <dbReference type="EMBL" id="RDC64544.1"/>
    </source>
</evidence>
<gene>
    <name evidence="3" type="ORF">AHMF7616_03158</name>
</gene>
<comment type="caution">
    <text evidence="3">The sequence shown here is derived from an EMBL/GenBank/DDBJ whole genome shotgun (WGS) entry which is preliminary data.</text>
</comment>
<dbReference type="InterPro" id="IPR028994">
    <property type="entry name" value="Integrin_alpha_N"/>
</dbReference>
<dbReference type="AlphaFoldDB" id="A0A369QIK8"/>
<protein>
    <recommendedName>
        <fullName evidence="5">VCBS repeat-containing protein</fullName>
    </recommendedName>
</protein>
<accession>A0A369QIK8</accession>
<keyword evidence="2" id="KW-0812">Transmembrane</keyword>
<dbReference type="Gene3D" id="2.130.10.130">
    <property type="entry name" value="Integrin alpha, N-terminal"/>
    <property type="match status" value="2"/>
</dbReference>
<reference evidence="3 4" key="1">
    <citation type="submission" date="2018-04" db="EMBL/GenBank/DDBJ databases">
        <title>Adhaeribacter sp. HMF7616 genome sequencing and assembly.</title>
        <authorList>
            <person name="Kang H."/>
            <person name="Kang J."/>
            <person name="Cha I."/>
            <person name="Kim H."/>
            <person name="Joh K."/>
        </authorList>
    </citation>
    <scope>NUCLEOTIDE SEQUENCE [LARGE SCALE GENOMIC DNA]</scope>
    <source>
        <strain evidence="3 4">HMF7616</strain>
    </source>
</reference>
<dbReference type="Pfam" id="PF13517">
    <property type="entry name" value="FG-GAP_3"/>
    <property type="match status" value="2"/>
</dbReference>
<dbReference type="Proteomes" id="UP000253919">
    <property type="component" value="Unassembled WGS sequence"/>
</dbReference>
<organism evidence="3 4">
    <name type="scientific">Adhaeribacter pallidiroseus</name>
    <dbReference type="NCBI Taxonomy" id="2072847"/>
    <lineage>
        <taxon>Bacteria</taxon>
        <taxon>Pseudomonadati</taxon>
        <taxon>Bacteroidota</taxon>
        <taxon>Cytophagia</taxon>
        <taxon>Cytophagales</taxon>
        <taxon>Hymenobacteraceae</taxon>
        <taxon>Adhaeribacter</taxon>
    </lineage>
</organism>
<evidence type="ECO:0000256" key="2">
    <source>
        <dbReference type="SAM" id="Phobius"/>
    </source>
</evidence>
<dbReference type="InterPro" id="IPR013517">
    <property type="entry name" value="FG-GAP"/>
</dbReference>
<keyword evidence="2" id="KW-1133">Transmembrane helix</keyword>
<name>A0A369QIK8_9BACT</name>
<sequence length="411" mass="46082">MIHYYIYHFLHLLRRVFLNFIVLVGLLAVGVIPYTASAQKSAKSKKSGTISFTKQVLTDEFIAEGVAVGDVNKDGKVDVLAGAYWFEAPSWKKHEITKPEKFFYEKGYSNAFISQTLDVNLDGWLDFVRVGFPGKEVTWFENPKQQAGYWPAHIIHNTVGNESAGFFDVDGDGKLDLLGGNSITGQMTWFKPPVSPENLNWQQIAISKAKSPGSEPFSHGLGVGDINKDGRPDVIIKEGWWEAPANPMQPDWTFHPANLGEACAQMYAYDFDEDGDQDVVASSAHGLGIWWYEQTRNEQGTPQWNRHVISNAFTQTHGLAFTDINSDENPDLVTGKRYFAHMGKDPGEFEPPVLYWFELKPGKTPTWIPHLVDNNSGAGVHVVTQDVTQDKLTDIIIANKKGVFVFKQERK</sequence>
<evidence type="ECO:0008006" key="5">
    <source>
        <dbReference type="Google" id="ProtNLM"/>
    </source>
</evidence>
<dbReference type="PANTHER" id="PTHR44103:SF1">
    <property type="entry name" value="PROPROTEIN CONVERTASE P"/>
    <property type="match status" value="1"/>
</dbReference>
<dbReference type="SUPFAM" id="SSF69318">
    <property type="entry name" value="Integrin alpha N-terminal domain"/>
    <property type="match status" value="1"/>
</dbReference>
<keyword evidence="1" id="KW-0732">Signal</keyword>
<dbReference type="PANTHER" id="PTHR44103">
    <property type="entry name" value="PROPROTEIN CONVERTASE P"/>
    <property type="match status" value="1"/>
</dbReference>
<dbReference type="OrthoDB" id="9816120at2"/>
<proteinExistence type="predicted"/>
<evidence type="ECO:0000313" key="4">
    <source>
        <dbReference type="Proteomes" id="UP000253919"/>
    </source>
</evidence>